<gene>
    <name evidence="1" type="ORF">O1611_g5554</name>
</gene>
<organism evidence="1 2">
    <name type="scientific">Lasiodiplodia mahajangana</name>
    <dbReference type="NCBI Taxonomy" id="1108764"/>
    <lineage>
        <taxon>Eukaryota</taxon>
        <taxon>Fungi</taxon>
        <taxon>Dikarya</taxon>
        <taxon>Ascomycota</taxon>
        <taxon>Pezizomycotina</taxon>
        <taxon>Dothideomycetes</taxon>
        <taxon>Dothideomycetes incertae sedis</taxon>
        <taxon>Botryosphaeriales</taxon>
        <taxon>Botryosphaeriaceae</taxon>
        <taxon>Lasiodiplodia</taxon>
    </lineage>
</organism>
<keyword evidence="2" id="KW-1185">Reference proteome</keyword>
<comment type="caution">
    <text evidence="1">The sequence shown here is derived from an EMBL/GenBank/DDBJ whole genome shotgun (WGS) entry which is preliminary data.</text>
</comment>
<evidence type="ECO:0000313" key="2">
    <source>
        <dbReference type="Proteomes" id="UP001153332"/>
    </source>
</evidence>
<accession>A0ACC2JLD7</accession>
<dbReference type="EMBL" id="JAPUUL010001193">
    <property type="protein sequence ID" value="KAJ8128082.1"/>
    <property type="molecule type" value="Genomic_DNA"/>
</dbReference>
<dbReference type="Proteomes" id="UP001153332">
    <property type="component" value="Unassembled WGS sequence"/>
</dbReference>
<proteinExistence type="predicted"/>
<evidence type="ECO:0000313" key="1">
    <source>
        <dbReference type="EMBL" id="KAJ8128082.1"/>
    </source>
</evidence>
<name>A0ACC2JLD7_9PEZI</name>
<protein>
    <submittedName>
        <fullName evidence="1">Uncharacterized protein</fullName>
    </submittedName>
</protein>
<reference evidence="1" key="1">
    <citation type="submission" date="2022-12" db="EMBL/GenBank/DDBJ databases">
        <title>Genome Sequence of Lasiodiplodia mahajangana.</title>
        <authorList>
            <person name="Buettner E."/>
        </authorList>
    </citation>
    <scope>NUCLEOTIDE SEQUENCE</scope>
    <source>
        <strain evidence="1">VT137</strain>
    </source>
</reference>
<sequence length="768" mass="85732">MSELINTFHLYSPILQSIVFRASRRTLGASDHPIGIKLDELFRSDQEKHLNPNDGTYSLQHKGEVYEEYNNKIILRYRSLIAQYTSGPHIQSGHIPSIPSTSSAAQSPTASSPSMVNDHLRRQVEMAHGFRPAPPPISTGRSVPNSPGIHSPSPTYSPVTPLQSAVNLNPNTAFPPQFAGVTSQVPSNSPIAGMTTSPYQSPSIIQQGQYGTPNPYAQQGAQQRQYDLRQQQLQHQHLLQQRQIEWQQVQFQQHHHQQQLRQQQQQLQYLQRKQSQPGAAPSSWPSPAQGTLPLPSQVPIAGQLSPHFQNTNIHSVPTTSRNVASFSNSPNLVQSGTMESLSSPRAMNAIQPSNVRPRPSIGPQRQAAQTIDRLIPPPGIRISLQDHPYTPYEKRSVDSSLHQAHLRSPKRIRMPSAASSERYYQAVKDFALQPTPIIPQTCLNELTFNIADTVREKLTFNERVAGEPLLVNRFSDGSLRIRLRCCNRPMTASAIPDHVWVAWETSWPDHIFMDFNDQVIEIKRKPHHSKDLPVDISSLIRPGVNHLRITTLASTTQLKSHIPYIAVEIVEVLSHSAILRMVRVSGSKPASETREVIRKRLAGTGDDDDLAIHNDGISVDLADPFTATIFTTPVRGKACTHLECFDLENWLNTRLGKKSSCVCGSSNCRCPKEPSFVDKWKCPFCDGDARPYSLRIDEFLVEIRTRLEQNNQLRTKSITVFADGSWKANDSPDDDDSDIDSDDNGTRATSKATSKPSVPRNVIELDDD</sequence>